<keyword evidence="7" id="KW-0067">ATP-binding</keyword>
<comment type="similarity">
    <text evidence="2">Belongs to the pantothenate synthetase family.</text>
</comment>
<keyword evidence="5" id="KW-0566">Pantothenate biosynthesis</keyword>
<comment type="catalytic activity">
    <reaction evidence="8">
        <text>(R)-pantoate + beta-alanine + ATP = (R)-pantothenate + AMP + diphosphate + H(+)</text>
        <dbReference type="Rhea" id="RHEA:10912"/>
        <dbReference type="ChEBI" id="CHEBI:15378"/>
        <dbReference type="ChEBI" id="CHEBI:15980"/>
        <dbReference type="ChEBI" id="CHEBI:29032"/>
        <dbReference type="ChEBI" id="CHEBI:30616"/>
        <dbReference type="ChEBI" id="CHEBI:33019"/>
        <dbReference type="ChEBI" id="CHEBI:57966"/>
        <dbReference type="ChEBI" id="CHEBI:456215"/>
        <dbReference type="EC" id="6.3.2.1"/>
    </reaction>
</comment>
<name>A0A3B0SPD4_9ZZZZ</name>
<evidence type="ECO:0000313" key="9">
    <source>
        <dbReference type="EMBL" id="VAW06320.1"/>
    </source>
</evidence>
<dbReference type="SUPFAM" id="SSF52374">
    <property type="entry name" value="Nucleotidylyl transferase"/>
    <property type="match status" value="1"/>
</dbReference>
<dbReference type="InterPro" id="IPR042176">
    <property type="entry name" value="Pantoate_ligase_C"/>
</dbReference>
<dbReference type="NCBIfam" id="TIGR00125">
    <property type="entry name" value="cyt_tran_rel"/>
    <property type="match status" value="1"/>
</dbReference>
<dbReference type="PANTHER" id="PTHR21299">
    <property type="entry name" value="CYTIDYLATE KINASE/PANTOATE-BETA-ALANINE LIGASE"/>
    <property type="match status" value="1"/>
</dbReference>
<evidence type="ECO:0000256" key="8">
    <source>
        <dbReference type="ARBA" id="ARBA00048258"/>
    </source>
</evidence>
<evidence type="ECO:0000256" key="6">
    <source>
        <dbReference type="ARBA" id="ARBA00022741"/>
    </source>
</evidence>
<protein>
    <recommendedName>
        <fullName evidence="3">pantoate--beta-alanine ligase (AMP-forming)</fullName>
        <ecNumber evidence="3">6.3.2.1</ecNumber>
    </recommendedName>
</protein>
<accession>A0A3B0SPD4</accession>
<dbReference type="Pfam" id="PF02569">
    <property type="entry name" value="Pantoate_ligase"/>
    <property type="match status" value="1"/>
</dbReference>
<dbReference type="PANTHER" id="PTHR21299:SF1">
    <property type="entry name" value="PANTOATE--BETA-ALANINE LIGASE"/>
    <property type="match status" value="1"/>
</dbReference>
<comment type="pathway">
    <text evidence="1">Cofactor biosynthesis; (R)-pantothenate biosynthesis; (R)-pantothenate from (R)-pantoate and beta-alanine: step 1/1.</text>
</comment>
<dbReference type="Gene3D" id="3.30.1300.10">
    <property type="entry name" value="Pantoate-beta-alanine ligase, C-terminal domain"/>
    <property type="match status" value="1"/>
</dbReference>
<dbReference type="NCBIfam" id="TIGR00018">
    <property type="entry name" value="panC"/>
    <property type="match status" value="1"/>
</dbReference>
<sequence>MIASPLQIIRYKKQLRVQIKEWHMAGLRVGMVPTMGALHHGHLSLIREIQKHVDRVVVSIFVNPMQFGPNEDFDKYPRQEAGDVKKLEEVQTDLLYAPEIGEIYPDGFLTNVTVTKITEGLCADKRPGHFDGVTTVVTKLLLQCLPDVALFGEKDFQQYTVLKQLSKDLDIPTEVMCGKLIRDDDGLATSSRNVYLTAKERQIALEIPKTLKRVVHEVENNLLPLQASLDKAIEHLLKAGFKEVQYLEIRKSANLEPVTDEITEPSRVLVAAVIGKTRLIDNMPVHVPEKN</sequence>
<proteinExistence type="inferred from homology"/>
<dbReference type="InterPro" id="IPR014729">
    <property type="entry name" value="Rossmann-like_a/b/a_fold"/>
</dbReference>
<dbReference type="GO" id="GO:0004592">
    <property type="term" value="F:pantoate-beta-alanine ligase activity"/>
    <property type="evidence" value="ECO:0007669"/>
    <property type="project" value="UniProtKB-EC"/>
</dbReference>
<evidence type="ECO:0000256" key="5">
    <source>
        <dbReference type="ARBA" id="ARBA00022655"/>
    </source>
</evidence>
<dbReference type="HAMAP" id="MF_00158">
    <property type="entry name" value="PanC"/>
    <property type="match status" value="1"/>
</dbReference>
<evidence type="ECO:0000256" key="4">
    <source>
        <dbReference type="ARBA" id="ARBA00022598"/>
    </source>
</evidence>
<keyword evidence="4 9" id="KW-0436">Ligase</keyword>
<dbReference type="InterPro" id="IPR004821">
    <property type="entry name" value="Cyt_trans-like"/>
</dbReference>
<dbReference type="EC" id="6.3.2.1" evidence="3"/>
<evidence type="ECO:0000256" key="1">
    <source>
        <dbReference type="ARBA" id="ARBA00004990"/>
    </source>
</evidence>
<evidence type="ECO:0000256" key="2">
    <source>
        <dbReference type="ARBA" id="ARBA00009256"/>
    </source>
</evidence>
<keyword evidence="6" id="KW-0547">Nucleotide-binding</keyword>
<dbReference type="InterPro" id="IPR003721">
    <property type="entry name" value="Pantoate_ligase"/>
</dbReference>
<dbReference type="GO" id="GO:0015940">
    <property type="term" value="P:pantothenate biosynthetic process"/>
    <property type="evidence" value="ECO:0007669"/>
    <property type="project" value="UniProtKB-UniPathway"/>
</dbReference>
<evidence type="ECO:0000256" key="7">
    <source>
        <dbReference type="ARBA" id="ARBA00022840"/>
    </source>
</evidence>
<gene>
    <name evidence="9" type="ORF">MNBD_ALPHA01-1665</name>
</gene>
<dbReference type="UniPathway" id="UPA00028">
    <property type="reaction ID" value="UER00005"/>
</dbReference>
<organism evidence="9">
    <name type="scientific">hydrothermal vent metagenome</name>
    <dbReference type="NCBI Taxonomy" id="652676"/>
    <lineage>
        <taxon>unclassified sequences</taxon>
        <taxon>metagenomes</taxon>
        <taxon>ecological metagenomes</taxon>
    </lineage>
</organism>
<dbReference type="GO" id="GO:0005524">
    <property type="term" value="F:ATP binding"/>
    <property type="evidence" value="ECO:0007669"/>
    <property type="project" value="UniProtKB-KW"/>
</dbReference>
<dbReference type="CDD" id="cd00560">
    <property type="entry name" value="PanC"/>
    <property type="match status" value="1"/>
</dbReference>
<dbReference type="Gene3D" id="3.40.50.620">
    <property type="entry name" value="HUPs"/>
    <property type="match status" value="1"/>
</dbReference>
<dbReference type="AlphaFoldDB" id="A0A3B0SPD4"/>
<evidence type="ECO:0000256" key="3">
    <source>
        <dbReference type="ARBA" id="ARBA00012219"/>
    </source>
</evidence>
<dbReference type="EMBL" id="UOEJ01000236">
    <property type="protein sequence ID" value="VAW06320.1"/>
    <property type="molecule type" value="Genomic_DNA"/>
</dbReference>
<dbReference type="GO" id="GO:0005829">
    <property type="term" value="C:cytosol"/>
    <property type="evidence" value="ECO:0007669"/>
    <property type="project" value="TreeGrafter"/>
</dbReference>
<reference evidence="9" key="1">
    <citation type="submission" date="2018-06" db="EMBL/GenBank/DDBJ databases">
        <authorList>
            <person name="Zhirakovskaya E."/>
        </authorList>
    </citation>
    <scope>NUCLEOTIDE SEQUENCE</scope>
</reference>